<proteinExistence type="inferred from homology"/>
<dbReference type="InterPro" id="IPR003593">
    <property type="entry name" value="AAA+_ATPase"/>
</dbReference>
<dbReference type="GO" id="GO:0005524">
    <property type="term" value="F:ATP binding"/>
    <property type="evidence" value="ECO:0007669"/>
    <property type="project" value="UniProtKB-KW"/>
</dbReference>
<dbReference type="InterPro" id="IPR027417">
    <property type="entry name" value="P-loop_NTPase"/>
</dbReference>
<evidence type="ECO:0000313" key="7">
    <source>
        <dbReference type="EMBL" id="OGF53674.1"/>
    </source>
</evidence>
<dbReference type="SMART" id="SM00382">
    <property type="entry name" value="AAA"/>
    <property type="match status" value="1"/>
</dbReference>
<reference evidence="7 8" key="1">
    <citation type="journal article" date="2016" name="Nat. Commun.">
        <title>Thousands of microbial genomes shed light on interconnected biogeochemical processes in an aquifer system.</title>
        <authorList>
            <person name="Anantharaman K."/>
            <person name="Brown C.T."/>
            <person name="Hug L.A."/>
            <person name="Sharon I."/>
            <person name="Castelle C.J."/>
            <person name="Probst A.J."/>
            <person name="Thomas B.C."/>
            <person name="Singh A."/>
            <person name="Wilkins M.J."/>
            <person name="Karaoz U."/>
            <person name="Brodie E.L."/>
            <person name="Williams K.H."/>
            <person name="Hubbard S.S."/>
            <person name="Banfield J.F."/>
        </authorList>
    </citation>
    <scope>NUCLEOTIDE SEQUENCE [LARGE SCALE GENOMIC DNA]</scope>
    <source>
        <strain evidence="8">RBG_16_55_9</strain>
    </source>
</reference>
<protein>
    <recommendedName>
        <fullName evidence="6">ABC transporter domain-containing protein</fullName>
    </recommendedName>
</protein>
<dbReference type="SUPFAM" id="SSF52540">
    <property type="entry name" value="P-loop containing nucleoside triphosphate hydrolases"/>
    <property type="match status" value="1"/>
</dbReference>
<keyword evidence="3" id="KW-0547">Nucleotide-binding</keyword>
<evidence type="ECO:0000259" key="6">
    <source>
        <dbReference type="PROSITE" id="PS50893"/>
    </source>
</evidence>
<dbReference type="Pfam" id="PF00005">
    <property type="entry name" value="ABC_tran"/>
    <property type="match status" value="1"/>
</dbReference>
<dbReference type="CDD" id="cd03224">
    <property type="entry name" value="ABC_TM1139_LivF_branched"/>
    <property type="match status" value="1"/>
</dbReference>
<evidence type="ECO:0000256" key="1">
    <source>
        <dbReference type="ARBA" id="ARBA00005417"/>
    </source>
</evidence>
<evidence type="ECO:0000256" key="2">
    <source>
        <dbReference type="ARBA" id="ARBA00022448"/>
    </source>
</evidence>
<keyword evidence="2" id="KW-0813">Transport</keyword>
<dbReference type="PROSITE" id="PS00211">
    <property type="entry name" value="ABC_TRANSPORTER_1"/>
    <property type="match status" value="1"/>
</dbReference>
<dbReference type="AlphaFoldDB" id="A0A1F5UR84"/>
<dbReference type="PROSITE" id="PS50893">
    <property type="entry name" value="ABC_TRANSPORTER_2"/>
    <property type="match status" value="1"/>
</dbReference>
<evidence type="ECO:0000256" key="3">
    <source>
        <dbReference type="ARBA" id="ARBA00022741"/>
    </source>
</evidence>
<organism evidence="7 8">
    <name type="scientific">Fraserbacteria sp. (strain RBG_16_55_9)</name>
    <dbReference type="NCBI Taxonomy" id="1817864"/>
    <lineage>
        <taxon>Bacteria</taxon>
        <taxon>Candidatus Fraseribacteriota</taxon>
    </lineage>
</organism>
<dbReference type="GO" id="GO:0016887">
    <property type="term" value="F:ATP hydrolysis activity"/>
    <property type="evidence" value="ECO:0007669"/>
    <property type="project" value="InterPro"/>
</dbReference>
<dbReference type="InterPro" id="IPR003439">
    <property type="entry name" value="ABC_transporter-like_ATP-bd"/>
</dbReference>
<gene>
    <name evidence="7" type="ORF">A2Z21_01260</name>
</gene>
<dbReference type="GO" id="GO:0015658">
    <property type="term" value="F:branched-chain amino acid transmembrane transporter activity"/>
    <property type="evidence" value="ECO:0007669"/>
    <property type="project" value="TreeGrafter"/>
</dbReference>
<dbReference type="Gene3D" id="3.40.50.300">
    <property type="entry name" value="P-loop containing nucleotide triphosphate hydrolases"/>
    <property type="match status" value="1"/>
</dbReference>
<dbReference type="InterPro" id="IPR017871">
    <property type="entry name" value="ABC_transporter-like_CS"/>
</dbReference>
<dbReference type="PANTHER" id="PTHR43820:SF4">
    <property type="entry name" value="HIGH-AFFINITY BRANCHED-CHAIN AMINO ACID TRANSPORT ATP-BINDING PROTEIN LIVF"/>
    <property type="match status" value="1"/>
</dbReference>
<dbReference type="STRING" id="1817864.A2Z21_01260"/>
<comment type="similarity">
    <text evidence="1">Belongs to the ABC transporter superfamily.</text>
</comment>
<dbReference type="PANTHER" id="PTHR43820">
    <property type="entry name" value="HIGH-AFFINITY BRANCHED-CHAIN AMINO ACID TRANSPORT ATP-BINDING PROTEIN LIVF"/>
    <property type="match status" value="1"/>
</dbReference>
<dbReference type="EMBL" id="MFGX01000098">
    <property type="protein sequence ID" value="OGF53674.1"/>
    <property type="molecule type" value="Genomic_DNA"/>
</dbReference>
<name>A0A1F5UR84_FRAXR</name>
<evidence type="ECO:0000256" key="4">
    <source>
        <dbReference type="ARBA" id="ARBA00022840"/>
    </source>
</evidence>
<dbReference type="InterPro" id="IPR052156">
    <property type="entry name" value="BCAA_Transport_ATP-bd_LivF"/>
</dbReference>
<dbReference type="Proteomes" id="UP000179157">
    <property type="component" value="Unassembled WGS sequence"/>
</dbReference>
<evidence type="ECO:0000313" key="8">
    <source>
        <dbReference type="Proteomes" id="UP000179157"/>
    </source>
</evidence>
<keyword evidence="5" id="KW-0029">Amino-acid transport</keyword>
<accession>A0A1F5UR84</accession>
<comment type="caution">
    <text evidence="7">The sequence shown here is derived from an EMBL/GenBank/DDBJ whole genome shotgun (WGS) entry which is preliminary data.</text>
</comment>
<dbReference type="GO" id="GO:0015807">
    <property type="term" value="P:L-amino acid transport"/>
    <property type="evidence" value="ECO:0007669"/>
    <property type="project" value="TreeGrafter"/>
</dbReference>
<sequence>MLELVNVYAGYGTGVVLHGISLRVKPGEVVGLLGRNGAGKTTTLKSVLGLARAYSGSVKFEAREISRWPAHEIPRLGIGYVPQGRRVFPQLTVKENLLIGWMKASIYHSRLDQVLGSFPPLIDRLDQRAGTLSGGEQQMVAIARALLMQPKMMLLDEPTEGLMLSLVREVERLVRAMKEQQLGVLLAEQRLDTALRLCDRIYGLEKGTVVWEGTPNDDVDDLRKHLEIRME</sequence>
<keyword evidence="4" id="KW-0067">ATP-binding</keyword>
<feature type="domain" description="ABC transporter" evidence="6">
    <location>
        <begin position="2"/>
        <end position="231"/>
    </location>
</feature>
<evidence type="ECO:0000256" key="5">
    <source>
        <dbReference type="ARBA" id="ARBA00022970"/>
    </source>
</evidence>